<dbReference type="EMBL" id="JANIBK010000129">
    <property type="protein sequence ID" value="MCQ8130137.1"/>
    <property type="molecule type" value="Genomic_DNA"/>
</dbReference>
<dbReference type="InterPro" id="IPR036771">
    <property type="entry name" value="ATPsynth_dsu/esu_N"/>
</dbReference>
<comment type="caution">
    <text evidence="3">The sequence shown here is derived from an EMBL/GenBank/DDBJ whole genome shotgun (WGS) entry which is preliminary data.</text>
</comment>
<dbReference type="Gene3D" id="2.60.15.10">
    <property type="entry name" value="F0F1 ATP synthase delta/epsilon subunit, N-terminal"/>
    <property type="match status" value="1"/>
</dbReference>
<protein>
    <submittedName>
        <fullName evidence="3">F0F1 ATP synthase subunit epsilon</fullName>
    </submittedName>
</protein>
<keyword evidence="1" id="KW-0139">CF(1)</keyword>
<dbReference type="InterPro" id="IPR020546">
    <property type="entry name" value="ATP_synth_F1_dsu/esu_N"/>
</dbReference>
<evidence type="ECO:0000313" key="4">
    <source>
        <dbReference type="Proteomes" id="UP001524586"/>
    </source>
</evidence>
<dbReference type="Pfam" id="PF02823">
    <property type="entry name" value="ATP-synt_DE_N"/>
    <property type="match status" value="1"/>
</dbReference>
<gene>
    <name evidence="3" type="ORF">NP596_16885</name>
</gene>
<dbReference type="SUPFAM" id="SSF51344">
    <property type="entry name" value="Epsilon subunit of F1F0-ATP synthase N-terminal domain"/>
    <property type="match status" value="1"/>
</dbReference>
<proteinExistence type="predicted"/>
<organism evidence="3 4">
    <name type="scientific">Methylomonas rivi</name>
    <dbReference type="NCBI Taxonomy" id="2952226"/>
    <lineage>
        <taxon>Bacteria</taxon>
        <taxon>Pseudomonadati</taxon>
        <taxon>Pseudomonadota</taxon>
        <taxon>Gammaproteobacteria</taxon>
        <taxon>Methylococcales</taxon>
        <taxon>Methylococcaceae</taxon>
        <taxon>Methylomonas</taxon>
    </lineage>
</organism>
<accession>A0ABT1U8N1</accession>
<evidence type="ECO:0000256" key="1">
    <source>
        <dbReference type="ARBA" id="ARBA00023196"/>
    </source>
</evidence>
<keyword evidence="4" id="KW-1185">Reference proteome</keyword>
<keyword evidence="1" id="KW-0066">ATP synthesis</keyword>
<evidence type="ECO:0000313" key="3">
    <source>
        <dbReference type="EMBL" id="MCQ8130137.1"/>
    </source>
</evidence>
<name>A0ABT1U8N1_9GAMM</name>
<dbReference type="RefSeq" id="WP_256616561.1">
    <property type="nucleotide sequence ID" value="NZ_JANIBK010000129.1"/>
</dbReference>
<reference evidence="3 4" key="1">
    <citation type="submission" date="2022-07" db="EMBL/GenBank/DDBJ databases">
        <title>Methylomonas rivi sp. nov., Methylomonas rosea sp. nov., Methylomonas aureus sp. nov. and Methylomonas subterranea sp. nov., four novel methanotrophs isolated from a freshwater creek and the deep terrestrial subsurface.</title>
        <authorList>
            <person name="Abin C."/>
            <person name="Sankaranarayanan K."/>
            <person name="Garner C."/>
            <person name="Sindelar R."/>
            <person name="Kotary K."/>
            <person name="Garner R."/>
            <person name="Barclay S."/>
            <person name="Lawson P."/>
            <person name="Krumholz L."/>
        </authorList>
    </citation>
    <scope>NUCLEOTIDE SEQUENCE [LARGE SCALE GENOMIC DNA]</scope>
    <source>
        <strain evidence="3 4">WSC-6</strain>
    </source>
</reference>
<sequence>MNSFELRLLDSQNSQIFSAVTRFIGADETGSFAVLAGHAPLIVLLRQGLARFCDVEGHWYYLALPGGVCRFADNCLSVCTVRYFVGDKRDEICQQLSDELARTDSQLHAARLTLTQIEQSLVRRLAELSLHGDI</sequence>
<evidence type="ECO:0000259" key="2">
    <source>
        <dbReference type="Pfam" id="PF02823"/>
    </source>
</evidence>
<dbReference type="Proteomes" id="UP001524586">
    <property type="component" value="Unassembled WGS sequence"/>
</dbReference>
<feature type="domain" description="ATP synthase F1 complex delta/epsilon subunit N-terminal" evidence="2">
    <location>
        <begin position="13"/>
        <end position="80"/>
    </location>
</feature>